<dbReference type="SUPFAM" id="SSF46785">
    <property type="entry name" value="Winged helix' DNA-binding domain"/>
    <property type="match status" value="1"/>
</dbReference>
<dbReference type="AlphaFoldDB" id="A0A9D1DNX1"/>
<protein>
    <submittedName>
        <fullName evidence="1">Rrf2 family transcriptional regulator</fullName>
    </submittedName>
</protein>
<dbReference type="PANTHER" id="PTHR33221:SF2">
    <property type="entry name" value="TRANSCRIPTIONAL REGULATOR"/>
    <property type="match status" value="1"/>
</dbReference>
<dbReference type="Pfam" id="PF02082">
    <property type="entry name" value="Rrf2"/>
    <property type="match status" value="1"/>
</dbReference>
<comment type="caution">
    <text evidence="1">The sequence shown here is derived from an EMBL/GenBank/DDBJ whole genome shotgun (WGS) entry which is preliminary data.</text>
</comment>
<dbReference type="InterPro" id="IPR036388">
    <property type="entry name" value="WH-like_DNA-bd_sf"/>
</dbReference>
<dbReference type="GO" id="GO:0003700">
    <property type="term" value="F:DNA-binding transcription factor activity"/>
    <property type="evidence" value="ECO:0007669"/>
    <property type="project" value="TreeGrafter"/>
</dbReference>
<dbReference type="PROSITE" id="PS51197">
    <property type="entry name" value="HTH_RRF2_2"/>
    <property type="match status" value="1"/>
</dbReference>
<proteinExistence type="predicted"/>
<dbReference type="Gene3D" id="1.10.10.10">
    <property type="entry name" value="Winged helix-like DNA-binding domain superfamily/Winged helix DNA-binding domain"/>
    <property type="match status" value="1"/>
</dbReference>
<sequence length="142" mass="16390">MLITRETDYAIRTVRALSSGEKLTVKQICSEEHIPVQFAYKILKKLGKKQIIEILRGPSGGYSLLADLNKLTILDILLAVENDFFLNECLRNQANTCDRHSNATPCYIHRELCRIQDVMMEEFSRHSLAEIFFEDEQQQEAI</sequence>
<dbReference type="GO" id="GO:0005829">
    <property type="term" value="C:cytosol"/>
    <property type="evidence" value="ECO:0007669"/>
    <property type="project" value="TreeGrafter"/>
</dbReference>
<dbReference type="Proteomes" id="UP000886785">
    <property type="component" value="Unassembled WGS sequence"/>
</dbReference>
<reference evidence="1" key="2">
    <citation type="journal article" date="2021" name="PeerJ">
        <title>Extensive microbial diversity within the chicken gut microbiome revealed by metagenomics and culture.</title>
        <authorList>
            <person name="Gilroy R."/>
            <person name="Ravi A."/>
            <person name="Getino M."/>
            <person name="Pursley I."/>
            <person name="Horton D.L."/>
            <person name="Alikhan N.F."/>
            <person name="Baker D."/>
            <person name="Gharbi K."/>
            <person name="Hall N."/>
            <person name="Watson M."/>
            <person name="Adriaenssens E.M."/>
            <person name="Foster-Nyarko E."/>
            <person name="Jarju S."/>
            <person name="Secka A."/>
            <person name="Antonio M."/>
            <person name="Oren A."/>
            <person name="Chaudhuri R.R."/>
            <person name="La Ragione R."/>
            <person name="Hildebrand F."/>
            <person name="Pallen M.J."/>
        </authorList>
    </citation>
    <scope>NUCLEOTIDE SEQUENCE</scope>
    <source>
        <strain evidence="1">ChiSjej1B19-7085</strain>
    </source>
</reference>
<name>A0A9D1DNX1_9FIRM</name>
<reference evidence="1" key="1">
    <citation type="submission" date="2020-10" db="EMBL/GenBank/DDBJ databases">
        <authorList>
            <person name="Gilroy R."/>
        </authorList>
    </citation>
    <scope>NUCLEOTIDE SEQUENCE</scope>
    <source>
        <strain evidence="1">ChiSjej1B19-7085</strain>
    </source>
</reference>
<accession>A0A9D1DNX1</accession>
<dbReference type="NCBIfam" id="TIGR00738">
    <property type="entry name" value="rrf2_super"/>
    <property type="match status" value="1"/>
</dbReference>
<dbReference type="EMBL" id="DVHF01000011">
    <property type="protein sequence ID" value="HIR56261.1"/>
    <property type="molecule type" value="Genomic_DNA"/>
</dbReference>
<dbReference type="InterPro" id="IPR000944">
    <property type="entry name" value="Tscrpt_reg_Rrf2"/>
</dbReference>
<dbReference type="InterPro" id="IPR036390">
    <property type="entry name" value="WH_DNA-bd_sf"/>
</dbReference>
<evidence type="ECO:0000313" key="2">
    <source>
        <dbReference type="Proteomes" id="UP000886785"/>
    </source>
</evidence>
<gene>
    <name evidence="1" type="ORF">IAA54_01180</name>
</gene>
<dbReference type="PANTHER" id="PTHR33221">
    <property type="entry name" value="WINGED HELIX-TURN-HELIX TRANSCRIPTIONAL REGULATOR, RRF2 FAMILY"/>
    <property type="match status" value="1"/>
</dbReference>
<organism evidence="1 2">
    <name type="scientific">Candidatus Gallacutalibacter pullicola</name>
    <dbReference type="NCBI Taxonomy" id="2840830"/>
    <lineage>
        <taxon>Bacteria</taxon>
        <taxon>Bacillati</taxon>
        <taxon>Bacillota</taxon>
        <taxon>Clostridia</taxon>
        <taxon>Eubacteriales</taxon>
        <taxon>Candidatus Gallacutalibacter</taxon>
    </lineage>
</organism>
<evidence type="ECO:0000313" key="1">
    <source>
        <dbReference type="EMBL" id="HIR56261.1"/>
    </source>
</evidence>